<gene>
    <name evidence="1" type="ORF">MRB53_012851</name>
</gene>
<accession>A0ACC2LZ17</accession>
<comment type="caution">
    <text evidence="1">The sequence shown here is derived from an EMBL/GenBank/DDBJ whole genome shotgun (WGS) entry which is preliminary data.</text>
</comment>
<reference evidence="1 2" key="1">
    <citation type="journal article" date="2022" name="Hortic Res">
        <title>A haplotype resolved chromosomal level avocado genome allows analysis of novel avocado genes.</title>
        <authorList>
            <person name="Nath O."/>
            <person name="Fletcher S.J."/>
            <person name="Hayward A."/>
            <person name="Shaw L.M."/>
            <person name="Masouleh A.K."/>
            <person name="Furtado A."/>
            <person name="Henry R.J."/>
            <person name="Mitter N."/>
        </authorList>
    </citation>
    <scope>NUCLEOTIDE SEQUENCE [LARGE SCALE GENOMIC DNA]</scope>
    <source>
        <strain evidence="2">cv. Hass</strain>
    </source>
</reference>
<sequence>MPSSVSLLEEVDMNTGLAAELHKTGTAAKLHIAGIVTELGAGIAVELHTAGAVTKLNMAGTITEPDARTATELHIADLQITETETKPASAFTKASTVSKLRKMRRRSPTVSRGQNRSFLLPLELLLELTNQLIFLSDNKVSGPGIRKEWWLSSSASCLRGAIRGHSAGEVLSPPSRMSPTE</sequence>
<name>A0ACC2LZ17_PERAE</name>
<organism evidence="1 2">
    <name type="scientific">Persea americana</name>
    <name type="common">Avocado</name>
    <dbReference type="NCBI Taxonomy" id="3435"/>
    <lineage>
        <taxon>Eukaryota</taxon>
        <taxon>Viridiplantae</taxon>
        <taxon>Streptophyta</taxon>
        <taxon>Embryophyta</taxon>
        <taxon>Tracheophyta</taxon>
        <taxon>Spermatophyta</taxon>
        <taxon>Magnoliopsida</taxon>
        <taxon>Magnoliidae</taxon>
        <taxon>Laurales</taxon>
        <taxon>Lauraceae</taxon>
        <taxon>Persea</taxon>
    </lineage>
</organism>
<evidence type="ECO:0000313" key="2">
    <source>
        <dbReference type="Proteomes" id="UP001234297"/>
    </source>
</evidence>
<evidence type="ECO:0000313" key="1">
    <source>
        <dbReference type="EMBL" id="KAJ8638584.1"/>
    </source>
</evidence>
<dbReference type="Proteomes" id="UP001234297">
    <property type="component" value="Chromosome 3"/>
</dbReference>
<proteinExistence type="predicted"/>
<protein>
    <submittedName>
        <fullName evidence="1">Uncharacterized protein</fullName>
    </submittedName>
</protein>
<dbReference type="EMBL" id="CM056811">
    <property type="protein sequence ID" value="KAJ8638584.1"/>
    <property type="molecule type" value="Genomic_DNA"/>
</dbReference>
<keyword evidence="2" id="KW-1185">Reference proteome</keyword>